<comment type="caution">
    <text evidence="4">The sequence shown here is derived from an EMBL/GenBank/DDBJ whole genome shotgun (WGS) entry which is preliminary data.</text>
</comment>
<dbReference type="PANTHER" id="PTHR42673">
    <property type="entry name" value="MALEYLACETOACETATE ISOMERASE"/>
    <property type="match status" value="1"/>
</dbReference>
<dbReference type="SFLD" id="SFLDG00358">
    <property type="entry name" value="Main_(cytGST)"/>
    <property type="match status" value="1"/>
</dbReference>
<dbReference type="CDD" id="cd03042">
    <property type="entry name" value="GST_N_Zeta"/>
    <property type="match status" value="1"/>
</dbReference>
<evidence type="ECO:0000259" key="2">
    <source>
        <dbReference type="PROSITE" id="PS50404"/>
    </source>
</evidence>
<dbReference type="InterPro" id="IPR036282">
    <property type="entry name" value="Glutathione-S-Trfase_C_sf"/>
</dbReference>
<dbReference type="Gene3D" id="1.20.1050.10">
    <property type="match status" value="1"/>
</dbReference>
<dbReference type="InterPro" id="IPR010987">
    <property type="entry name" value="Glutathione-S-Trfase_C-like"/>
</dbReference>
<dbReference type="GO" id="GO:0004364">
    <property type="term" value="F:glutathione transferase activity"/>
    <property type="evidence" value="ECO:0007669"/>
    <property type="project" value="TreeGrafter"/>
</dbReference>
<dbReference type="GO" id="GO:0006559">
    <property type="term" value="P:L-phenylalanine catabolic process"/>
    <property type="evidence" value="ECO:0007669"/>
    <property type="project" value="TreeGrafter"/>
</dbReference>
<keyword evidence="4" id="KW-0413">Isomerase</keyword>
<protein>
    <submittedName>
        <fullName evidence="4">Maleylpyruvate isomerase</fullName>
        <ecNumber evidence="4">5.2.1.4</ecNumber>
    </submittedName>
</protein>
<dbReference type="InterPro" id="IPR034330">
    <property type="entry name" value="GST_Zeta_C"/>
</dbReference>
<dbReference type="GO" id="GO:0006749">
    <property type="term" value="P:glutathione metabolic process"/>
    <property type="evidence" value="ECO:0007669"/>
    <property type="project" value="TreeGrafter"/>
</dbReference>
<dbReference type="EC" id="5.2.1.4" evidence="4"/>
<dbReference type="SFLD" id="SFLDS00019">
    <property type="entry name" value="Glutathione_Transferase_(cytos"/>
    <property type="match status" value="1"/>
</dbReference>
<dbReference type="PANTHER" id="PTHR42673:SF21">
    <property type="entry name" value="GLUTATHIONE S-TRANSFERASE YFCF"/>
    <property type="match status" value="1"/>
</dbReference>
<feature type="domain" description="GST C-terminal" evidence="3">
    <location>
        <begin position="87"/>
        <end position="213"/>
    </location>
</feature>
<evidence type="ECO:0000256" key="1">
    <source>
        <dbReference type="ARBA" id="ARBA00010007"/>
    </source>
</evidence>
<dbReference type="Gene3D" id="3.40.30.10">
    <property type="entry name" value="Glutaredoxin"/>
    <property type="match status" value="1"/>
</dbReference>
<proteinExistence type="inferred from homology"/>
<dbReference type="CDD" id="cd03191">
    <property type="entry name" value="GST_C_Zeta"/>
    <property type="match status" value="1"/>
</dbReference>
<dbReference type="Proteomes" id="UP000576821">
    <property type="component" value="Unassembled WGS sequence"/>
</dbReference>
<name>A0A846M185_9SPHN</name>
<gene>
    <name evidence="4" type="ORF">FHS54_000886</name>
</gene>
<keyword evidence="4" id="KW-0670">Pyruvate</keyword>
<dbReference type="AlphaFoldDB" id="A0A846M185"/>
<sequence length="216" mass="23505">MTPVLHGYWRSSAAYRVRIALNLKGIDHRQVSHDLRTGAQTAPDYRRLAPQGLVPALEIEGETLTQSLAILEWLEEAHPEPPLLPEGAIARAQVRSMAAAVACDIHPLNNLRVLKALKHDLGAPQSSIDSWVGRWIGEGFAALEETVARHGDGFCFGDRPTIADCCLIPQIYNARRFDIDLGAFPRLVAVDARCATIDAFARAAPDRQPDADGAAS</sequence>
<dbReference type="SUPFAM" id="SSF52833">
    <property type="entry name" value="Thioredoxin-like"/>
    <property type="match status" value="1"/>
</dbReference>
<dbReference type="GO" id="GO:0050077">
    <property type="term" value="F:maleylpyruvate isomerase activity"/>
    <property type="evidence" value="ECO:0007669"/>
    <property type="project" value="UniProtKB-EC"/>
</dbReference>
<reference evidence="4 5" key="1">
    <citation type="submission" date="2020-03" db="EMBL/GenBank/DDBJ databases">
        <title>Genomic Encyclopedia of Type Strains, Phase IV (KMG-IV): sequencing the most valuable type-strain genomes for metagenomic binning, comparative biology and taxonomic classification.</title>
        <authorList>
            <person name="Goeker M."/>
        </authorList>
    </citation>
    <scope>NUCLEOTIDE SEQUENCE [LARGE SCALE GENOMIC DNA]</scope>
    <source>
        <strain evidence="4 5">DSM 21299</strain>
    </source>
</reference>
<dbReference type="GO" id="GO:0016034">
    <property type="term" value="F:maleylacetoacetate isomerase activity"/>
    <property type="evidence" value="ECO:0007669"/>
    <property type="project" value="TreeGrafter"/>
</dbReference>
<keyword evidence="5" id="KW-1185">Reference proteome</keyword>
<dbReference type="RefSeq" id="WP_167302539.1">
    <property type="nucleotide sequence ID" value="NZ_JAASQR010000001.1"/>
</dbReference>
<dbReference type="InterPro" id="IPR004045">
    <property type="entry name" value="Glutathione_S-Trfase_N"/>
</dbReference>
<dbReference type="SUPFAM" id="SSF47616">
    <property type="entry name" value="GST C-terminal domain-like"/>
    <property type="match status" value="1"/>
</dbReference>
<dbReference type="PROSITE" id="PS50405">
    <property type="entry name" value="GST_CTER"/>
    <property type="match status" value="1"/>
</dbReference>
<dbReference type="InterPro" id="IPR040079">
    <property type="entry name" value="Glutathione_S-Trfase"/>
</dbReference>
<evidence type="ECO:0000259" key="3">
    <source>
        <dbReference type="PROSITE" id="PS50405"/>
    </source>
</evidence>
<dbReference type="FunFam" id="1.20.1050.10:FF:000017">
    <property type="entry name" value="Maleylacetoacetate isomerase"/>
    <property type="match status" value="1"/>
</dbReference>
<dbReference type="InterPro" id="IPR034333">
    <property type="entry name" value="GST_Zeta_N"/>
</dbReference>
<evidence type="ECO:0000313" key="4">
    <source>
        <dbReference type="EMBL" id="NIJ15937.1"/>
    </source>
</evidence>
<dbReference type="EMBL" id="JAASQR010000001">
    <property type="protein sequence ID" value="NIJ15937.1"/>
    <property type="molecule type" value="Genomic_DNA"/>
</dbReference>
<dbReference type="Pfam" id="PF13410">
    <property type="entry name" value="GST_C_2"/>
    <property type="match status" value="1"/>
</dbReference>
<organism evidence="4 5">
    <name type="scientific">Sphingobium vermicomposti</name>
    <dbReference type="NCBI Taxonomy" id="529005"/>
    <lineage>
        <taxon>Bacteria</taxon>
        <taxon>Pseudomonadati</taxon>
        <taxon>Pseudomonadota</taxon>
        <taxon>Alphaproteobacteria</taxon>
        <taxon>Sphingomonadales</taxon>
        <taxon>Sphingomonadaceae</taxon>
        <taxon>Sphingobium</taxon>
    </lineage>
</organism>
<dbReference type="InterPro" id="IPR036249">
    <property type="entry name" value="Thioredoxin-like_sf"/>
</dbReference>
<dbReference type="NCBIfam" id="TIGR01262">
    <property type="entry name" value="maiA"/>
    <property type="match status" value="1"/>
</dbReference>
<dbReference type="InterPro" id="IPR005955">
    <property type="entry name" value="GST_Zeta"/>
</dbReference>
<feature type="domain" description="GST N-terminal" evidence="2">
    <location>
        <begin position="1"/>
        <end position="82"/>
    </location>
</feature>
<evidence type="ECO:0000313" key="5">
    <source>
        <dbReference type="Proteomes" id="UP000576821"/>
    </source>
</evidence>
<comment type="similarity">
    <text evidence="1">Belongs to the GST superfamily. Zeta family.</text>
</comment>
<dbReference type="PROSITE" id="PS50404">
    <property type="entry name" value="GST_NTER"/>
    <property type="match status" value="1"/>
</dbReference>
<dbReference type="Pfam" id="PF13409">
    <property type="entry name" value="GST_N_2"/>
    <property type="match status" value="1"/>
</dbReference>
<dbReference type="GO" id="GO:0005737">
    <property type="term" value="C:cytoplasm"/>
    <property type="evidence" value="ECO:0007669"/>
    <property type="project" value="InterPro"/>
</dbReference>
<accession>A0A846M185</accession>